<reference evidence="5" key="1">
    <citation type="submission" date="2020-07" db="EMBL/GenBank/DDBJ databases">
        <authorList>
            <person name="Pettersson B.M.F."/>
            <person name="Behra P.R.K."/>
            <person name="Ramesh M."/>
            <person name="Das S."/>
            <person name="Dasgupta S."/>
            <person name="Kirsebom L.A."/>
        </authorList>
    </citation>
    <scope>NUCLEOTIDE SEQUENCE</scope>
    <source>
        <strain evidence="5">DSM 44838</strain>
    </source>
</reference>
<keyword evidence="3" id="KW-0804">Transcription</keyword>
<feature type="domain" description="HTH araC/xylS-type" evidence="4">
    <location>
        <begin position="218"/>
        <end position="316"/>
    </location>
</feature>
<dbReference type="Pfam" id="PF12833">
    <property type="entry name" value="HTH_18"/>
    <property type="match status" value="1"/>
</dbReference>
<dbReference type="Proteomes" id="UP001141629">
    <property type="component" value="Unassembled WGS sequence"/>
</dbReference>
<dbReference type="PANTHER" id="PTHR46796">
    <property type="entry name" value="HTH-TYPE TRANSCRIPTIONAL ACTIVATOR RHAS-RELATED"/>
    <property type="match status" value="1"/>
</dbReference>
<keyword evidence="6" id="KW-1185">Reference proteome</keyword>
<reference evidence="5" key="2">
    <citation type="journal article" date="2022" name="BMC Genomics">
        <title>Comparative genome analysis of mycobacteria focusing on tRNA and non-coding RNA.</title>
        <authorList>
            <person name="Behra P.R.K."/>
            <person name="Pettersson B.M.F."/>
            <person name="Ramesh M."/>
            <person name="Das S."/>
            <person name="Dasgupta S."/>
            <person name="Kirsebom L.A."/>
        </authorList>
    </citation>
    <scope>NUCLEOTIDE SEQUENCE</scope>
    <source>
        <strain evidence="5">DSM 44838</strain>
    </source>
</reference>
<evidence type="ECO:0000259" key="4">
    <source>
        <dbReference type="PROSITE" id="PS01124"/>
    </source>
</evidence>
<accession>A0A9X2YJN3</accession>
<organism evidence="5 6">
    <name type="scientific">Mycobacterium yunnanensis</name>
    <dbReference type="NCBI Taxonomy" id="368477"/>
    <lineage>
        <taxon>Bacteria</taxon>
        <taxon>Bacillati</taxon>
        <taxon>Actinomycetota</taxon>
        <taxon>Actinomycetes</taxon>
        <taxon>Mycobacteriales</taxon>
        <taxon>Mycobacteriaceae</taxon>
        <taxon>Mycobacterium</taxon>
    </lineage>
</organism>
<evidence type="ECO:0000313" key="6">
    <source>
        <dbReference type="Proteomes" id="UP001141629"/>
    </source>
</evidence>
<evidence type="ECO:0000313" key="5">
    <source>
        <dbReference type="EMBL" id="MCV7420598.1"/>
    </source>
</evidence>
<dbReference type="InterPro" id="IPR020449">
    <property type="entry name" value="Tscrpt_reg_AraC-type_HTH"/>
</dbReference>
<dbReference type="InterPro" id="IPR009057">
    <property type="entry name" value="Homeodomain-like_sf"/>
</dbReference>
<name>A0A9X2YJN3_9MYCO</name>
<dbReference type="PROSITE" id="PS00041">
    <property type="entry name" value="HTH_ARAC_FAMILY_1"/>
    <property type="match status" value="1"/>
</dbReference>
<keyword evidence="2" id="KW-0238">DNA-binding</keyword>
<dbReference type="InterPro" id="IPR018062">
    <property type="entry name" value="HTH_AraC-typ_CS"/>
</dbReference>
<dbReference type="GO" id="GO:0003700">
    <property type="term" value="F:DNA-binding transcription factor activity"/>
    <property type="evidence" value="ECO:0007669"/>
    <property type="project" value="InterPro"/>
</dbReference>
<dbReference type="AlphaFoldDB" id="A0A9X2YJN3"/>
<dbReference type="PROSITE" id="PS01124">
    <property type="entry name" value="HTH_ARAC_FAMILY_2"/>
    <property type="match status" value="1"/>
</dbReference>
<evidence type="ECO:0000256" key="3">
    <source>
        <dbReference type="ARBA" id="ARBA00023163"/>
    </source>
</evidence>
<dbReference type="GO" id="GO:0043565">
    <property type="term" value="F:sequence-specific DNA binding"/>
    <property type="evidence" value="ECO:0007669"/>
    <property type="project" value="InterPro"/>
</dbReference>
<dbReference type="PRINTS" id="PR00032">
    <property type="entry name" value="HTHARAC"/>
</dbReference>
<dbReference type="InterPro" id="IPR018060">
    <property type="entry name" value="HTH_AraC"/>
</dbReference>
<sequence>MCAPGRYREATVASLRKIADLRKRREAGQGAVVLQVWDGRRERSERVVVAERGLRLQGLDFRFVAETVESPTDWCFQEPHHVFVVHRRGHLTSMEIEFDGGPSGDCLPRVGDVWVIPAGQRYAALAQGDTVGFCEIVVPVIAFGERELAPRVGYPDTLLHRLVERLAGQAHRDGAAATLFRQSLAQTMQLHISDHYSAKSSSGRTGSAARYMDRRAQQIVVDYLHSELDSRIDLDELAALVDMTTATFLPAFSTAFGTTPHQYLIEQRIERAKALLWGSQTSITDISASVGFSNPSHFATTFKNRVGVSPTVYRRSTSRAGRRPH</sequence>
<dbReference type="InterPro" id="IPR050204">
    <property type="entry name" value="AraC_XylS_family_regulators"/>
</dbReference>
<protein>
    <submittedName>
        <fullName evidence="5">Helix-turn-helix transcriptional regulator</fullName>
    </submittedName>
</protein>
<dbReference type="SUPFAM" id="SSF46689">
    <property type="entry name" value="Homeodomain-like"/>
    <property type="match status" value="2"/>
</dbReference>
<dbReference type="PANTHER" id="PTHR46796:SF6">
    <property type="entry name" value="ARAC SUBFAMILY"/>
    <property type="match status" value="1"/>
</dbReference>
<proteinExistence type="predicted"/>
<keyword evidence="1" id="KW-0805">Transcription regulation</keyword>
<evidence type="ECO:0000256" key="2">
    <source>
        <dbReference type="ARBA" id="ARBA00023125"/>
    </source>
</evidence>
<dbReference type="Gene3D" id="1.10.10.60">
    <property type="entry name" value="Homeodomain-like"/>
    <property type="match status" value="2"/>
</dbReference>
<evidence type="ECO:0000256" key="1">
    <source>
        <dbReference type="ARBA" id="ARBA00023015"/>
    </source>
</evidence>
<dbReference type="SMART" id="SM00342">
    <property type="entry name" value="HTH_ARAC"/>
    <property type="match status" value="1"/>
</dbReference>
<gene>
    <name evidence="5" type="ORF">H7K45_08605</name>
</gene>
<dbReference type="EMBL" id="JACKVK010000005">
    <property type="protein sequence ID" value="MCV7420598.1"/>
    <property type="molecule type" value="Genomic_DNA"/>
</dbReference>
<comment type="caution">
    <text evidence="5">The sequence shown here is derived from an EMBL/GenBank/DDBJ whole genome shotgun (WGS) entry which is preliminary data.</text>
</comment>